<evidence type="ECO:0000313" key="2">
    <source>
        <dbReference type="EMBL" id="REE01230.1"/>
    </source>
</evidence>
<feature type="chain" id="PRO_5017550667" description="Tetratricopeptide repeat protein" evidence="1">
    <location>
        <begin position="19"/>
        <end position="191"/>
    </location>
</feature>
<keyword evidence="1" id="KW-0732">Signal</keyword>
<reference evidence="2 3" key="1">
    <citation type="submission" date="2018-07" db="EMBL/GenBank/DDBJ databases">
        <title>Genomic Encyclopedia of Type Strains, Phase IV (KMG-IV): sequencing the most valuable type-strain genomes for metagenomic binning, comparative biology and taxonomic classification.</title>
        <authorList>
            <person name="Goeker M."/>
        </authorList>
    </citation>
    <scope>NUCLEOTIDE SEQUENCE [LARGE SCALE GENOMIC DNA]</scope>
    <source>
        <strain evidence="2 3">DSM 4134</strain>
    </source>
</reference>
<dbReference type="OrthoDB" id="837043at2"/>
<keyword evidence="3" id="KW-1185">Reference proteome</keyword>
<sequence length="191" mass="21431">MKSTLIAIGILIGLSSTAQNLAETALNKKMDDAVELMNLGNYEGANKEFVYVLNNMTVLPSNLAFYFGKNSFYLGKYKQSINWLNKYLQLKGTSGRFYEEASSLLEQSEDAYLKLMQKDEQQLKDELASGEFDCGGLEKMICPVCRGEGVVIKKGAFDFIYQTCPYSAGEAYLTCEEYNAFMRGELEPKSK</sequence>
<dbReference type="EMBL" id="QREG01000004">
    <property type="protein sequence ID" value="REE01230.1"/>
    <property type="molecule type" value="Genomic_DNA"/>
</dbReference>
<feature type="signal peptide" evidence="1">
    <location>
        <begin position="1"/>
        <end position="18"/>
    </location>
</feature>
<accession>A0A3D9L7E7</accession>
<dbReference type="SUPFAM" id="SSF48452">
    <property type="entry name" value="TPR-like"/>
    <property type="match status" value="1"/>
</dbReference>
<dbReference type="Proteomes" id="UP000256779">
    <property type="component" value="Unassembled WGS sequence"/>
</dbReference>
<protein>
    <recommendedName>
        <fullName evidence="4">Tetratricopeptide repeat protein</fullName>
    </recommendedName>
</protein>
<evidence type="ECO:0000256" key="1">
    <source>
        <dbReference type="SAM" id="SignalP"/>
    </source>
</evidence>
<dbReference type="InterPro" id="IPR011990">
    <property type="entry name" value="TPR-like_helical_dom_sf"/>
</dbReference>
<name>A0A3D9L7E7_MARFU</name>
<comment type="caution">
    <text evidence="2">The sequence shown here is derived from an EMBL/GenBank/DDBJ whole genome shotgun (WGS) entry which is preliminary data.</text>
</comment>
<evidence type="ECO:0008006" key="4">
    <source>
        <dbReference type="Google" id="ProtNLM"/>
    </source>
</evidence>
<proteinExistence type="predicted"/>
<dbReference type="AlphaFoldDB" id="A0A3D9L7E7"/>
<dbReference type="Gene3D" id="1.25.40.10">
    <property type="entry name" value="Tetratricopeptide repeat domain"/>
    <property type="match status" value="1"/>
</dbReference>
<evidence type="ECO:0000313" key="3">
    <source>
        <dbReference type="Proteomes" id="UP000256779"/>
    </source>
</evidence>
<organism evidence="2 3">
    <name type="scientific">Marinoscillum furvescens DSM 4134</name>
    <dbReference type="NCBI Taxonomy" id="1122208"/>
    <lineage>
        <taxon>Bacteria</taxon>
        <taxon>Pseudomonadati</taxon>
        <taxon>Bacteroidota</taxon>
        <taxon>Cytophagia</taxon>
        <taxon>Cytophagales</taxon>
        <taxon>Reichenbachiellaceae</taxon>
        <taxon>Marinoscillum</taxon>
    </lineage>
</organism>
<gene>
    <name evidence="2" type="ORF">C7460_104250</name>
</gene>
<dbReference type="RefSeq" id="WP_115867305.1">
    <property type="nucleotide sequence ID" value="NZ_QREG01000004.1"/>
</dbReference>